<dbReference type="Pfam" id="PF00639">
    <property type="entry name" value="Rotamase"/>
    <property type="match status" value="1"/>
</dbReference>
<evidence type="ECO:0000256" key="1">
    <source>
        <dbReference type="PROSITE-ProRule" id="PRU00278"/>
    </source>
</evidence>
<evidence type="ECO:0000313" key="4">
    <source>
        <dbReference type="Proteomes" id="UP000001522"/>
    </source>
</evidence>
<dbReference type="eggNOG" id="COG0760">
    <property type="taxonomic scope" value="Bacteria"/>
</dbReference>
<keyword evidence="4" id="KW-1185">Reference proteome</keyword>
<reference evidence="3 4" key="1">
    <citation type="journal article" date="2010" name="BMC Genomics">
        <title>Comparative genomics and proteomics of Helicobacter mustelae, an ulcerogenic and carcinogenic gastric pathogen.</title>
        <authorList>
            <person name="O'Toole P.W."/>
            <person name="Snelling W.J."/>
            <person name="Canchaya C."/>
            <person name="Forde B.M."/>
            <person name="Hardie K.R."/>
            <person name="Josenhans C."/>
            <person name="Graham R.L.J."/>
            <person name="McMullan G."/>
            <person name="Parkhill J."/>
            <person name="Belda E."/>
            <person name="Bentley S.D."/>
        </authorList>
    </citation>
    <scope>NUCLEOTIDE SEQUENCE [LARGE SCALE GENOMIC DNA]</scope>
    <source>
        <strain evidence="4">ATCC 43772 / LMG 18044 / NCTC 12198 / 12198</strain>
    </source>
</reference>
<dbReference type="PANTHER" id="PTHR47245">
    <property type="entry name" value="PEPTIDYLPROLYL ISOMERASE"/>
    <property type="match status" value="1"/>
</dbReference>
<dbReference type="Proteomes" id="UP000001522">
    <property type="component" value="Chromosome"/>
</dbReference>
<dbReference type="Gene3D" id="3.10.50.40">
    <property type="match status" value="1"/>
</dbReference>
<feature type="domain" description="PpiC" evidence="2">
    <location>
        <begin position="133"/>
        <end position="232"/>
    </location>
</feature>
<dbReference type="PANTHER" id="PTHR47245:SF2">
    <property type="entry name" value="PEPTIDYL-PROLYL CIS-TRANS ISOMERASE HP_0175-RELATED"/>
    <property type="match status" value="1"/>
</dbReference>
<dbReference type="EMBL" id="FN555004">
    <property type="protein sequence ID" value="CBG40269.1"/>
    <property type="molecule type" value="Genomic_DNA"/>
</dbReference>
<evidence type="ECO:0000259" key="2">
    <source>
        <dbReference type="PROSITE" id="PS50198"/>
    </source>
</evidence>
<dbReference type="AlphaFoldDB" id="D3UIE6"/>
<organism evidence="3 4">
    <name type="scientific">Helicobacter mustelae (strain ATCC 43772 / CCUG 25715 / CIP 103759 / LMG 18044 / NCTC 12198 / R85-136P)</name>
    <name type="common">Campylobacter mustelae</name>
    <dbReference type="NCBI Taxonomy" id="679897"/>
    <lineage>
        <taxon>Bacteria</taxon>
        <taxon>Pseudomonadati</taxon>
        <taxon>Campylobacterota</taxon>
        <taxon>Epsilonproteobacteria</taxon>
        <taxon>Campylobacterales</taxon>
        <taxon>Helicobacteraceae</taxon>
        <taxon>Helicobacter</taxon>
    </lineage>
</organism>
<dbReference type="SUPFAM" id="SSF54534">
    <property type="entry name" value="FKBP-like"/>
    <property type="match status" value="1"/>
</dbReference>
<proteinExistence type="predicted"/>
<evidence type="ECO:0000313" key="3">
    <source>
        <dbReference type="EMBL" id="CBG40269.1"/>
    </source>
</evidence>
<keyword evidence="1" id="KW-0413">Isomerase</keyword>
<gene>
    <name evidence="3" type="primary">peb4\cbf2</name>
    <name evidence="3" type="ordered locus">HMU10120</name>
</gene>
<protein>
    <submittedName>
        <fullName evidence="3">Major antigenic peptide PEB3\cell binding factor 2</fullName>
    </submittedName>
</protein>
<dbReference type="KEGG" id="hms:HMU10120"/>
<dbReference type="SUPFAM" id="SSF109998">
    <property type="entry name" value="Triger factor/SurA peptide-binding domain-like"/>
    <property type="match status" value="1"/>
</dbReference>
<dbReference type="HOGENOM" id="CLU_034646_1_2_7"/>
<name>D3UIE6_HELM1</name>
<dbReference type="InterPro" id="IPR027304">
    <property type="entry name" value="Trigger_fact/SurA_dom_sf"/>
</dbReference>
<keyword evidence="1" id="KW-0697">Rotamase</keyword>
<dbReference type="Gene3D" id="1.10.8.1040">
    <property type="match status" value="1"/>
</dbReference>
<dbReference type="RefSeq" id="WP_013023341.1">
    <property type="nucleotide sequence ID" value="NC_013949.1"/>
</dbReference>
<dbReference type="InterPro" id="IPR046357">
    <property type="entry name" value="PPIase_dom_sf"/>
</dbReference>
<sequence length="278" mass="31816">MVYDKIISAIAASILFTGISYAKDLASVDDQIITEKDFDVLKQQAPDFDFNKLTTEQKNGLINQKVNEILIEKAAKKEKLDQTREYQEALENIKKQLLLQAWQHNVAEQAKKTVIPEAEVKKFYDDNPKQFIQQEGHARHILVKTKEEAEKIIAELNKAPKSRVEQKFIELANKYTTDPNAKKAQNGGDLGTFQRNQMVPEFGDAVFALSPNTYTKTPVKTQYGYHVVYLIKKGSPKTISFAEAKPTIENMFKERKFQEMAQDKIQHLRSNAKITINH</sequence>
<accession>D3UIE6</accession>
<dbReference type="STRING" id="679897.HMU10120"/>
<dbReference type="InterPro" id="IPR050245">
    <property type="entry name" value="PrsA_foldase"/>
</dbReference>
<dbReference type="InterPro" id="IPR000297">
    <property type="entry name" value="PPIase_PpiC"/>
</dbReference>
<dbReference type="PROSITE" id="PS50198">
    <property type="entry name" value="PPIC_PPIASE_2"/>
    <property type="match status" value="1"/>
</dbReference>
<dbReference type="GO" id="GO:0003755">
    <property type="term" value="F:peptidyl-prolyl cis-trans isomerase activity"/>
    <property type="evidence" value="ECO:0007669"/>
    <property type="project" value="UniProtKB-KW"/>
</dbReference>